<dbReference type="PANTHER" id="PTHR45678">
    <property type="entry name" value="MITOCHONDRIAL 2-OXODICARBOXYLATE CARRIER 1-RELATED"/>
    <property type="match status" value="1"/>
</dbReference>
<reference evidence="11" key="1">
    <citation type="submission" date="2021-02" db="EMBL/GenBank/DDBJ databases">
        <authorList>
            <person name="Nowell W R."/>
        </authorList>
    </citation>
    <scope>NUCLEOTIDE SEQUENCE</scope>
</reference>
<feature type="transmembrane region" description="Helical" evidence="10">
    <location>
        <begin position="166"/>
        <end position="186"/>
    </location>
</feature>
<protein>
    <recommendedName>
        <fullName evidence="13">Mitochondrial carrier protein</fullName>
    </recommendedName>
</protein>
<comment type="subcellular location">
    <subcellularLocation>
        <location evidence="1">Mitochondrion inner membrane</location>
        <topology evidence="1">Multi-pass membrane protein</topology>
    </subcellularLocation>
</comment>
<dbReference type="Gene3D" id="1.50.40.10">
    <property type="entry name" value="Mitochondrial carrier domain"/>
    <property type="match status" value="1"/>
</dbReference>
<dbReference type="InterPro" id="IPR018108">
    <property type="entry name" value="MCP_transmembrane"/>
</dbReference>
<feature type="repeat" description="Solcar" evidence="8">
    <location>
        <begin position="106"/>
        <end position="195"/>
    </location>
</feature>
<keyword evidence="9" id="KW-0813">Transport</keyword>
<evidence type="ECO:0000313" key="12">
    <source>
        <dbReference type="Proteomes" id="UP000663873"/>
    </source>
</evidence>
<dbReference type="GO" id="GO:0005743">
    <property type="term" value="C:mitochondrial inner membrane"/>
    <property type="evidence" value="ECO:0007669"/>
    <property type="project" value="UniProtKB-SubCell"/>
</dbReference>
<feature type="transmembrane region" description="Helical" evidence="10">
    <location>
        <begin position="206"/>
        <end position="225"/>
    </location>
</feature>
<evidence type="ECO:0000256" key="5">
    <source>
        <dbReference type="ARBA" id="ARBA00022989"/>
    </source>
</evidence>
<evidence type="ECO:0008006" key="13">
    <source>
        <dbReference type="Google" id="ProtNLM"/>
    </source>
</evidence>
<gene>
    <name evidence="11" type="ORF">UJA718_LOCUS34339</name>
</gene>
<dbReference type="Proteomes" id="UP000663873">
    <property type="component" value="Unassembled WGS sequence"/>
</dbReference>
<feature type="repeat" description="Solcar" evidence="8">
    <location>
        <begin position="7"/>
        <end position="98"/>
    </location>
</feature>
<dbReference type="GO" id="GO:0005313">
    <property type="term" value="F:L-glutamate transmembrane transporter activity"/>
    <property type="evidence" value="ECO:0007669"/>
    <property type="project" value="TreeGrafter"/>
</dbReference>
<evidence type="ECO:0000256" key="6">
    <source>
        <dbReference type="ARBA" id="ARBA00023128"/>
    </source>
</evidence>
<dbReference type="AlphaFoldDB" id="A0A821G9I2"/>
<evidence type="ECO:0000256" key="7">
    <source>
        <dbReference type="ARBA" id="ARBA00023136"/>
    </source>
</evidence>
<sequence length="255" mass="28524">MSSKTEQNFLLKEQIINASSTGLIGISCMYLLNLMRFTLQSKPVTIDKERTYKKLFNCGREIFGRHGLRGLYNGFTVNAFFIAPETIKLVVNDYLCAKLQTKDEPLSLYRRMLAGAGAGTCQSIVTVPMELLIIRKITNTGSGIDIEIKSAWHHAMKAIRQKGFLGLYKGAVATWNRDVFFSVIYFPLFAYLNNRGRSLETDKVPFYHTLMSGVCAAAISGYVATPLDVIKTRIQSGDPKFKNAYNGVIDCAKYV</sequence>
<dbReference type="PANTHER" id="PTHR45678:SF5">
    <property type="entry name" value="AT03939P-RELATED"/>
    <property type="match status" value="1"/>
</dbReference>
<accession>A0A821G9I2</accession>
<evidence type="ECO:0000313" key="11">
    <source>
        <dbReference type="EMBL" id="CAF4662717.1"/>
    </source>
</evidence>
<feature type="transmembrane region" description="Helical" evidence="10">
    <location>
        <begin position="15"/>
        <end position="32"/>
    </location>
</feature>
<evidence type="ECO:0000256" key="9">
    <source>
        <dbReference type="RuleBase" id="RU000488"/>
    </source>
</evidence>
<dbReference type="EMBL" id="CAJOBP010031032">
    <property type="protein sequence ID" value="CAF4662717.1"/>
    <property type="molecule type" value="Genomic_DNA"/>
</dbReference>
<dbReference type="PROSITE" id="PS51257">
    <property type="entry name" value="PROKAR_LIPOPROTEIN"/>
    <property type="match status" value="1"/>
</dbReference>
<evidence type="ECO:0000256" key="4">
    <source>
        <dbReference type="ARBA" id="ARBA00022792"/>
    </source>
</evidence>
<dbReference type="PROSITE" id="PS50920">
    <property type="entry name" value="SOLCAR"/>
    <property type="match status" value="3"/>
</dbReference>
<dbReference type="GO" id="GO:0015183">
    <property type="term" value="F:L-aspartate transmembrane transporter activity"/>
    <property type="evidence" value="ECO:0007669"/>
    <property type="project" value="TreeGrafter"/>
</dbReference>
<name>A0A821G9I2_9BILA</name>
<keyword evidence="5 10" id="KW-1133">Transmembrane helix</keyword>
<keyword evidence="6" id="KW-0496">Mitochondrion</keyword>
<evidence type="ECO:0000256" key="1">
    <source>
        <dbReference type="ARBA" id="ARBA00004448"/>
    </source>
</evidence>
<dbReference type="GO" id="GO:0043490">
    <property type="term" value="P:malate-aspartate shuttle"/>
    <property type="evidence" value="ECO:0007669"/>
    <property type="project" value="TreeGrafter"/>
</dbReference>
<evidence type="ECO:0000256" key="2">
    <source>
        <dbReference type="ARBA" id="ARBA00006375"/>
    </source>
</evidence>
<dbReference type="Pfam" id="PF00153">
    <property type="entry name" value="Mito_carr"/>
    <property type="match status" value="3"/>
</dbReference>
<proteinExistence type="inferred from homology"/>
<comment type="similarity">
    <text evidence="2 9">Belongs to the mitochondrial carrier (TC 2.A.29) family.</text>
</comment>
<keyword evidence="3 8" id="KW-0812">Transmembrane</keyword>
<keyword evidence="4" id="KW-0999">Mitochondrion inner membrane</keyword>
<dbReference type="SUPFAM" id="SSF103506">
    <property type="entry name" value="Mitochondrial carrier"/>
    <property type="match status" value="1"/>
</dbReference>
<keyword evidence="7 8" id="KW-0472">Membrane</keyword>
<comment type="caution">
    <text evidence="11">The sequence shown here is derived from an EMBL/GenBank/DDBJ whole genome shotgun (WGS) entry which is preliminary data.</text>
</comment>
<evidence type="ECO:0000256" key="8">
    <source>
        <dbReference type="PROSITE-ProRule" id="PRU00282"/>
    </source>
</evidence>
<keyword evidence="12" id="KW-1185">Reference proteome</keyword>
<evidence type="ECO:0000256" key="10">
    <source>
        <dbReference type="SAM" id="Phobius"/>
    </source>
</evidence>
<evidence type="ECO:0000256" key="3">
    <source>
        <dbReference type="ARBA" id="ARBA00022692"/>
    </source>
</evidence>
<dbReference type="InterPro" id="IPR051028">
    <property type="entry name" value="Mito_Solute_Carrier"/>
</dbReference>
<organism evidence="11 12">
    <name type="scientific">Rotaria socialis</name>
    <dbReference type="NCBI Taxonomy" id="392032"/>
    <lineage>
        <taxon>Eukaryota</taxon>
        <taxon>Metazoa</taxon>
        <taxon>Spiralia</taxon>
        <taxon>Gnathifera</taxon>
        <taxon>Rotifera</taxon>
        <taxon>Eurotatoria</taxon>
        <taxon>Bdelloidea</taxon>
        <taxon>Philodinida</taxon>
        <taxon>Philodinidae</taxon>
        <taxon>Rotaria</taxon>
    </lineage>
</organism>
<dbReference type="InterPro" id="IPR023395">
    <property type="entry name" value="MCP_dom_sf"/>
</dbReference>
<feature type="repeat" description="Solcar" evidence="8">
    <location>
        <begin position="204"/>
        <end position="255"/>
    </location>
</feature>